<organism evidence="7 8">
    <name type="scientific">Klebsormidium nitens</name>
    <name type="common">Green alga</name>
    <name type="synonym">Ulothrix nitens</name>
    <dbReference type="NCBI Taxonomy" id="105231"/>
    <lineage>
        <taxon>Eukaryota</taxon>
        <taxon>Viridiplantae</taxon>
        <taxon>Streptophyta</taxon>
        <taxon>Klebsormidiophyceae</taxon>
        <taxon>Klebsormidiales</taxon>
        <taxon>Klebsormidiaceae</taxon>
        <taxon>Klebsormidium</taxon>
    </lineage>
</organism>
<evidence type="ECO:0000256" key="4">
    <source>
        <dbReference type="PROSITE-ProRule" id="PRU00134"/>
    </source>
</evidence>
<name>A0A1Y1HZ26_KLENI</name>
<dbReference type="Gene3D" id="6.10.140.2220">
    <property type="match status" value="1"/>
</dbReference>
<dbReference type="EMBL" id="DF237097">
    <property type="protein sequence ID" value="GAQ83443.1"/>
    <property type="molecule type" value="Genomic_DNA"/>
</dbReference>
<keyword evidence="1" id="KW-0479">Metal-binding</keyword>
<evidence type="ECO:0000313" key="8">
    <source>
        <dbReference type="Proteomes" id="UP000054558"/>
    </source>
</evidence>
<gene>
    <name evidence="7" type="ORF">KFL_001480120</name>
</gene>
<dbReference type="AlphaFoldDB" id="A0A1Y1HZ26"/>
<dbReference type="InterPro" id="IPR002893">
    <property type="entry name" value="Znf_MYND"/>
</dbReference>
<feature type="compositionally biased region" description="Basic and acidic residues" evidence="5">
    <location>
        <begin position="1"/>
        <end position="12"/>
    </location>
</feature>
<proteinExistence type="predicted"/>
<keyword evidence="8" id="KW-1185">Reference proteome</keyword>
<evidence type="ECO:0000256" key="5">
    <source>
        <dbReference type="SAM" id="MobiDB-lite"/>
    </source>
</evidence>
<feature type="region of interest" description="Disordered" evidence="5">
    <location>
        <begin position="1"/>
        <end position="27"/>
    </location>
</feature>
<feature type="domain" description="MYND-type" evidence="6">
    <location>
        <begin position="407"/>
        <end position="447"/>
    </location>
</feature>
<dbReference type="SUPFAM" id="SSF144232">
    <property type="entry name" value="HIT/MYND zinc finger-like"/>
    <property type="match status" value="1"/>
</dbReference>
<keyword evidence="3" id="KW-0862">Zinc</keyword>
<evidence type="ECO:0000256" key="3">
    <source>
        <dbReference type="ARBA" id="ARBA00022833"/>
    </source>
</evidence>
<evidence type="ECO:0000259" key="6">
    <source>
        <dbReference type="PROSITE" id="PS50865"/>
    </source>
</evidence>
<dbReference type="Pfam" id="PF01753">
    <property type="entry name" value="zf-MYND"/>
    <property type="match status" value="1"/>
</dbReference>
<dbReference type="GO" id="GO:0008270">
    <property type="term" value="F:zinc ion binding"/>
    <property type="evidence" value="ECO:0007669"/>
    <property type="project" value="UniProtKB-KW"/>
</dbReference>
<keyword evidence="2 4" id="KW-0863">Zinc-finger</keyword>
<sequence>MPSEAAEKAERRAQKKRERQSRIPKSMEGGDSILVSWEEFQTIFKRALEMIGVTDVNFDMEQEKVQFSSADAPKGAIVSSAMRNVYNKQKFFPAQHCLYAVARESMRGTLHQLKAVFDTGDEDPPENLFLTVKTHEHVLRYNNFVDSRTGERFDHVVYRPVSSNTGELFIALVIGTPGLDSWIPSQRLKRWKMTEEEAIALAIRNMERITPPHLACRVMTHDRKNFTKYQEMSRRRDALTPIKQMFPGEKGGGGALIVSFADARAIPRLLLPRVVERLAELLRCKATSIVVIPVDDNMFRAASAEDPKGMLLMAIHQILPYTQGDNRHLQCKVTKLRNEMGLAELEPYLVDGGRFAVQFWEGAKKKAFYPYPRTEDDIHFLEDAYGRSAKRGFVMTLTEDVFLQGVCWQCRQKSDRLMKCGNCKKANYCSRAECQKEAWAAGHNVNCEERRRYWEKAKMCRFSKSMMDKSKEARATLSDADLERLRKVSTA</sequence>
<evidence type="ECO:0000313" key="7">
    <source>
        <dbReference type="EMBL" id="GAQ83443.1"/>
    </source>
</evidence>
<dbReference type="STRING" id="105231.A0A1Y1HZ26"/>
<evidence type="ECO:0000256" key="1">
    <source>
        <dbReference type="ARBA" id="ARBA00022723"/>
    </source>
</evidence>
<accession>A0A1Y1HZ26</accession>
<reference evidence="7 8" key="1">
    <citation type="journal article" date="2014" name="Nat. Commun.">
        <title>Klebsormidium flaccidum genome reveals primary factors for plant terrestrial adaptation.</title>
        <authorList>
            <person name="Hori K."/>
            <person name="Maruyama F."/>
            <person name="Fujisawa T."/>
            <person name="Togashi T."/>
            <person name="Yamamoto N."/>
            <person name="Seo M."/>
            <person name="Sato S."/>
            <person name="Yamada T."/>
            <person name="Mori H."/>
            <person name="Tajima N."/>
            <person name="Moriyama T."/>
            <person name="Ikeuchi M."/>
            <person name="Watanabe M."/>
            <person name="Wada H."/>
            <person name="Kobayashi K."/>
            <person name="Saito M."/>
            <person name="Masuda T."/>
            <person name="Sasaki-Sekimoto Y."/>
            <person name="Mashiguchi K."/>
            <person name="Awai K."/>
            <person name="Shimojima M."/>
            <person name="Masuda S."/>
            <person name="Iwai M."/>
            <person name="Nobusawa T."/>
            <person name="Narise T."/>
            <person name="Kondo S."/>
            <person name="Saito H."/>
            <person name="Sato R."/>
            <person name="Murakawa M."/>
            <person name="Ihara Y."/>
            <person name="Oshima-Yamada Y."/>
            <person name="Ohtaka K."/>
            <person name="Satoh M."/>
            <person name="Sonobe K."/>
            <person name="Ishii M."/>
            <person name="Ohtani R."/>
            <person name="Kanamori-Sato M."/>
            <person name="Honoki R."/>
            <person name="Miyazaki D."/>
            <person name="Mochizuki H."/>
            <person name="Umetsu J."/>
            <person name="Higashi K."/>
            <person name="Shibata D."/>
            <person name="Kamiya Y."/>
            <person name="Sato N."/>
            <person name="Nakamura Y."/>
            <person name="Tabata S."/>
            <person name="Ida S."/>
            <person name="Kurokawa K."/>
            <person name="Ohta H."/>
        </authorList>
    </citation>
    <scope>NUCLEOTIDE SEQUENCE [LARGE SCALE GENOMIC DNA]</scope>
    <source>
        <strain evidence="7 8">NIES-2285</strain>
    </source>
</reference>
<protein>
    <recommendedName>
        <fullName evidence="6">MYND-type domain-containing protein</fullName>
    </recommendedName>
</protein>
<dbReference type="Proteomes" id="UP000054558">
    <property type="component" value="Unassembled WGS sequence"/>
</dbReference>
<evidence type="ECO:0000256" key="2">
    <source>
        <dbReference type="ARBA" id="ARBA00022771"/>
    </source>
</evidence>
<dbReference type="PROSITE" id="PS50865">
    <property type="entry name" value="ZF_MYND_2"/>
    <property type="match status" value="1"/>
</dbReference>
<dbReference type="OrthoDB" id="530530at2759"/>